<evidence type="ECO:0000313" key="6">
    <source>
        <dbReference type="EMBL" id="XAT64319.1"/>
    </source>
</evidence>
<dbReference type="Pfam" id="PF06550">
    <property type="entry name" value="SPP"/>
    <property type="match status" value="1"/>
</dbReference>
<evidence type="ECO:0008006" key="8">
    <source>
        <dbReference type="Google" id="ProtNLM"/>
    </source>
</evidence>
<feature type="transmembrane region" description="Helical" evidence="5">
    <location>
        <begin position="235"/>
        <end position="253"/>
    </location>
</feature>
<dbReference type="Proteomes" id="UP001492541">
    <property type="component" value="Chromosome"/>
</dbReference>
<feature type="transmembrane region" description="Helical" evidence="5">
    <location>
        <begin position="108"/>
        <end position="126"/>
    </location>
</feature>
<reference evidence="6 7" key="1">
    <citation type="submission" date="2021-11" db="EMBL/GenBank/DDBJ databases">
        <title>Whole genome of Geoglobus acetivorans.</title>
        <authorList>
            <person name="Liu D."/>
        </authorList>
    </citation>
    <scope>NUCLEOTIDE SEQUENCE [LARGE SCALE GENOMIC DNA]</scope>
    <source>
        <strain evidence="6 7">SBH6</strain>
    </source>
</reference>
<gene>
    <name evidence="6" type="ORF">LPQ35_02835</name>
</gene>
<evidence type="ECO:0000256" key="2">
    <source>
        <dbReference type="ARBA" id="ARBA00022692"/>
    </source>
</evidence>
<name>A0ABZ3H5A0_GEOAI</name>
<accession>A0ABZ3H5A0</accession>
<evidence type="ECO:0000256" key="5">
    <source>
        <dbReference type="SAM" id="Phobius"/>
    </source>
</evidence>
<keyword evidence="2 5" id="KW-0812">Transmembrane</keyword>
<sequence length="255" mass="28028">MKDRLSISVFFLLTAFLALYIAPYYSSAGMQAFEDTSDVANSVYYILMILGFTAIVIVLIKFRKELLKPLFYLLILITYFYAFMPFIGIISAIPSIILLYLLAKTKHWMVVNISALLIASAVTAIFGISLEPIPVIVLLALLAAYDYIAVHKTRHMLTLADSVSEMKIPVVFIIPGKDRDAIMGVGDAVMPNILAVSALTFNSSPVQALLTVIFGYAGLLVLLRIVETRKEAQPGLPILNASAILGFLLGFLFCH</sequence>
<dbReference type="NCBIfam" id="NF041679">
    <property type="entry name" value="IMP_arch_presen"/>
    <property type="match status" value="1"/>
</dbReference>
<evidence type="ECO:0000256" key="3">
    <source>
        <dbReference type="ARBA" id="ARBA00022989"/>
    </source>
</evidence>
<comment type="subcellular location">
    <subcellularLocation>
        <location evidence="1">Endomembrane system</location>
        <topology evidence="1">Multi-pass membrane protein</topology>
    </subcellularLocation>
</comment>
<proteinExistence type="predicted"/>
<feature type="transmembrane region" description="Helical" evidence="5">
    <location>
        <begin position="133"/>
        <end position="150"/>
    </location>
</feature>
<feature type="transmembrane region" description="Helical" evidence="5">
    <location>
        <begin position="206"/>
        <end position="223"/>
    </location>
</feature>
<dbReference type="InterPro" id="IPR010545">
    <property type="entry name" value="SPP"/>
</dbReference>
<evidence type="ECO:0000256" key="1">
    <source>
        <dbReference type="ARBA" id="ARBA00004127"/>
    </source>
</evidence>
<dbReference type="EMBL" id="CP087714">
    <property type="protein sequence ID" value="XAT64319.1"/>
    <property type="molecule type" value="Genomic_DNA"/>
</dbReference>
<dbReference type="RefSeq" id="WP_193806082.1">
    <property type="nucleotide sequence ID" value="NZ_CP087714.1"/>
</dbReference>
<protein>
    <recommendedName>
        <fullName evidence="8">Signal-peptide peptidase, presenilin aspartyl protease</fullName>
    </recommendedName>
</protein>
<feature type="transmembrane region" description="Helical" evidence="5">
    <location>
        <begin position="44"/>
        <end position="62"/>
    </location>
</feature>
<evidence type="ECO:0000256" key="4">
    <source>
        <dbReference type="ARBA" id="ARBA00023136"/>
    </source>
</evidence>
<keyword evidence="3 5" id="KW-1133">Transmembrane helix</keyword>
<keyword evidence="7" id="KW-1185">Reference proteome</keyword>
<dbReference type="GeneID" id="90448586"/>
<feature type="transmembrane region" description="Helical" evidence="5">
    <location>
        <begin position="69"/>
        <end position="102"/>
    </location>
</feature>
<dbReference type="SMART" id="SM00730">
    <property type="entry name" value="PSN"/>
    <property type="match status" value="1"/>
</dbReference>
<keyword evidence="4 5" id="KW-0472">Membrane</keyword>
<evidence type="ECO:0000313" key="7">
    <source>
        <dbReference type="Proteomes" id="UP001492541"/>
    </source>
</evidence>
<dbReference type="InterPro" id="IPR006639">
    <property type="entry name" value="Preselin/SPP"/>
</dbReference>
<organism evidence="6 7">
    <name type="scientific">Geoglobus acetivorans</name>
    <dbReference type="NCBI Taxonomy" id="565033"/>
    <lineage>
        <taxon>Archaea</taxon>
        <taxon>Methanobacteriati</taxon>
        <taxon>Methanobacteriota</taxon>
        <taxon>Archaeoglobi</taxon>
        <taxon>Archaeoglobales</taxon>
        <taxon>Archaeoglobaceae</taxon>
        <taxon>Geoglobus</taxon>
    </lineage>
</organism>